<accession>A0A2K3NM55</accession>
<dbReference type="AlphaFoldDB" id="A0A2K3NM55"/>
<sequence length="52" mass="5365">MLLKAADAAAIVTWSGFFEVTAPSHTGASRMGKAAGADNIARAERVRCGWSG</sequence>
<evidence type="ECO:0000313" key="1">
    <source>
        <dbReference type="EMBL" id="PNY04131.1"/>
    </source>
</evidence>
<evidence type="ECO:0000313" key="2">
    <source>
        <dbReference type="Proteomes" id="UP000236291"/>
    </source>
</evidence>
<dbReference type="EMBL" id="ASHM01000194">
    <property type="protein sequence ID" value="PNY04131.1"/>
    <property type="molecule type" value="Genomic_DNA"/>
</dbReference>
<comment type="caution">
    <text evidence="1">The sequence shown here is derived from an EMBL/GenBank/DDBJ whole genome shotgun (WGS) entry which is preliminary data.</text>
</comment>
<reference evidence="1 2" key="2">
    <citation type="journal article" date="2017" name="Front. Plant Sci.">
        <title>Gene Classification and Mining of Molecular Markers Useful in Red Clover (Trifolium pratense) Breeding.</title>
        <authorList>
            <person name="Istvanek J."/>
            <person name="Dluhosova J."/>
            <person name="Dluhos P."/>
            <person name="Patkova L."/>
            <person name="Nedelnik J."/>
            <person name="Repkova J."/>
        </authorList>
    </citation>
    <scope>NUCLEOTIDE SEQUENCE [LARGE SCALE GENOMIC DNA]</scope>
    <source>
        <strain evidence="2">cv. Tatra</strain>
        <tissue evidence="1">Young leaves</tissue>
    </source>
</reference>
<name>A0A2K3NM55_TRIPR</name>
<protein>
    <submittedName>
        <fullName evidence="1">Uncharacterized protein</fullName>
    </submittedName>
</protein>
<proteinExistence type="predicted"/>
<organism evidence="1 2">
    <name type="scientific">Trifolium pratense</name>
    <name type="common">Red clover</name>
    <dbReference type="NCBI Taxonomy" id="57577"/>
    <lineage>
        <taxon>Eukaryota</taxon>
        <taxon>Viridiplantae</taxon>
        <taxon>Streptophyta</taxon>
        <taxon>Embryophyta</taxon>
        <taxon>Tracheophyta</taxon>
        <taxon>Spermatophyta</taxon>
        <taxon>Magnoliopsida</taxon>
        <taxon>eudicotyledons</taxon>
        <taxon>Gunneridae</taxon>
        <taxon>Pentapetalae</taxon>
        <taxon>rosids</taxon>
        <taxon>fabids</taxon>
        <taxon>Fabales</taxon>
        <taxon>Fabaceae</taxon>
        <taxon>Papilionoideae</taxon>
        <taxon>50 kb inversion clade</taxon>
        <taxon>NPAAA clade</taxon>
        <taxon>Hologalegina</taxon>
        <taxon>IRL clade</taxon>
        <taxon>Trifolieae</taxon>
        <taxon>Trifolium</taxon>
    </lineage>
</organism>
<dbReference type="Proteomes" id="UP000236291">
    <property type="component" value="Unassembled WGS sequence"/>
</dbReference>
<reference evidence="1 2" key="1">
    <citation type="journal article" date="2014" name="Am. J. Bot.">
        <title>Genome assembly and annotation for red clover (Trifolium pratense; Fabaceae).</title>
        <authorList>
            <person name="Istvanek J."/>
            <person name="Jaros M."/>
            <person name="Krenek A."/>
            <person name="Repkova J."/>
        </authorList>
    </citation>
    <scope>NUCLEOTIDE SEQUENCE [LARGE SCALE GENOMIC DNA]</scope>
    <source>
        <strain evidence="2">cv. Tatra</strain>
        <tissue evidence="1">Young leaves</tissue>
    </source>
</reference>
<gene>
    <name evidence="1" type="ORF">L195_g000544</name>
</gene>